<comment type="caution">
    <text evidence="1">The sequence shown here is derived from an EMBL/GenBank/DDBJ whole genome shotgun (WGS) entry which is preliminary data.</text>
</comment>
<gene>
    <name evidence="1" type="ORF">Pfra01_000488500</name>
</gene>
<dbReference type="EMBL" id="BSXT01000387">
    <property type="protein sequence ID" value="GMF26216.1"/>
    <property type="molecule type" value="Genomic_DNA"/>
</dbReference>
<dbReference type="AlphaFoldDB" id="A0A9W6U580"/>
<evidence type="ECO:0000313" key="1">
    <source>
        <dbReference type="EMBL" id="GMF26216.1"/>
    </source>
</evidence>
<protein>
    <submittedName>
        <fullName evidence="1">Unnamed protein product</fullName>
    </submittedName>
</protein>
<dbReference type="Proteomes" id="UP001165121">
    <property type="component" value="Unassembled WGS sequence"/>
</dbReference>
<proteinExistence type="predicted"/>
<reference evidence="1" key="1">
    <citation type="submission" date="2023-04" db="EMBL/GenBank/DDBJ databases">
        <title>Phytophthora fragariaefolia NBRC 109709.</title>
        <authorList>
            <person name="Ichikawa N."/>
            <person name="Sato H."/>
            <person name="Tonouchi N."/>
        </authorList>
    </citation>
    <scope>NUCLEOTIDE SEQUENCE</scope>
    <source>
        <strain evidence="1">NBRC 109709</strain>
    </source>
</reference>
<keyword evidence="2" id="KW-1185">Reference proteome</keyword>
<dbReference type="OrthoDB" id="10477239at2759"/>
<sequence length="302" mass="34015">MSGKVNLSLGRFNRIRKDIVSPADKKLLLHFKDSTDAVVKTYHLQDRLININNLFIDQENQYSSGADVDLNVLPSTSVETEWLSNPPRSRSERKNSFRYLTKVDYNLGAFQVYWSEFAGGLQFPCQMSTTGGSFDPLSDPDIKATSYPCFLFALHKAGVNSTVVKPISQTMFNSGTTVDFIRKTVKAFNLCISVKQFRVDKTSGRAKNDITVYGVKSNSIFKLGSVGEHLFAIAPTNITKSALDNPELVAEHGRSDFRVKGSRVIFNEKKIKLLDSYEVISYLYHHRETHLTPITQQSMPQK</sequence>
<evidence type="ECO:0000313" key="2">
    <source>
        <dbReference type="Proteomes" id="UP001165121"/>
    </source>
</evidence>
<name>A0A9W6U580_9STRA</name>
<accession>A0A9W6U580</accession>
<organism evidence="1 2">
    <name type="scientific">Phytophthora fragariaefolia</name>
    <dbReference type="NCBI Taxonomy" id="1490495"/>
    <lineage>
        <taxon>Eukaryota</taxon>
        <taxon>Sar</taxon>
        <taxon>Stramenopiles</taxon>
        <taxon>Oomycota</taxon>
        <taxon>Peronosporomycetes</taxon>
        <taxon>Peronosporales</taxon>
        <taxon>Peronosporaceae</taxon>
        <taxon>Phytophthora</taxon>
    </lineage>
</organism>